<protein>
    <recommendedName>
        <fullName evidence="3">Plasmid maintenance system killer protein</fullName>
    </recommendedName>
</protein>
<reference evidence="1 2" key="1">
    <citation type="submission" date="2018-08" db="EMBL/GenBank/DDBJ databases">
        <title>A genome reference for cultivated species of the human gut microbiota.</title>
        <authorList>
            <person name="Zou Y."/>
            <person name="Xue W."/>
            <person name="Luo G."/>
        </authorList>
    </citation>
    <scope>NUCLEOTIDE SEQUENCE [LARGE SCALE GENOMIC DNA]</scope>
    <source>
        <strain evidence="1 2">AF22-1</strain>
    </source>
</reference>
<accession>A0AA93BD99</accession>
<dbReference type="Proteomes" id="UP000286113">
    <property type="component" value="Unassembled WGS sequence"/>
</dbReference>
<evidence type="ECO:0000313" key="2">
    <source>
        <dbReference type="Proteomes" id="UP000286113"/>
    </source>
</evidence>
<comment type="caution">
    <text evidence="1">The sequence shown here is derived from an EMBL/GenBank/DDBJ whole genome shotgun (WGS) entry which is preliminary data.</text>
</comment>
<sequence length="108" mass="12660">MINISYNNKELEDLILRGQSTDKLYKKLSRNKRFMFDLNKVMGILHSVSKISELYDLKSLHYEPLKYNLSGFSSVRIGYTSKYRLMFIEQEGGISIELINISEHYGDK</sequence>
<dbReference type="EMBL" id="QRVN01000001">
    <property type="protein sequence ID" value="RGS49055.1"/>
    <property type="molecule type" value="Genomic_DNA"/>
</dbReference>
<proteinExistence type="predicted"/>
<dbReference type="SUPFAM" id="SSF143011">
    <property type="entry name" value="RelE-like"/>
    <property type="match status" value="1"/>
</dbReference>
<evidence type="ECO:0000313" key="1">
    <source>
        <dbReference type="EMBL" id="RGS49055.1"/>
    </source>
</evidence>
<organism evidence="1 2">
    <name type="scientific">Segatella copri</name>
    <dbReference type="NCBI Taxonomy" id="165179"/>
    <lineage>
        <taxon>Bacteria</taxon>
        <taxon>Pseudomonadati</taxon>
        <taxon>Bacteroidota</taxon>
        <taxon>Bacteroidia</taxon>
        <taxon>Bacteroidales</taxon>
        <taxon>Prevotellaceae</taxon>
        <taxon>Segatella</taxon>
    </lineage>
</organism>
<name>A0AA93BD99_9BACT</name>
<dbReference type="AlphaFoldDB" id="A0AA93BD99"/>
<dbReference type="InterPro" id="IPR035093">
    <property type="entry name" value="RelE/ParE_toxin_dom_sf"/>
</dbReference>
<gene>
    <name evidence="1" type="ORF">DWX90_00960</name>
</gene>
<evidence type="ECO:0008006" key="3">
    <source>
        <dbReference type="Google" id="ProtNLM"/>
    </source>
</evidence>
<dbReference type="Gene3D" id="3.30.2310.20">
    <property type="entry name" value="RelE-like"/>
    <property type="match status" value="1"/>
</dbReference>